<keyword evidence="3" id="KW-0472">Membrane</keyword>
<dbReference type="Pfam" id="PF07766">
    <property type="entry name" value="LETM1_RBD"/>
    <property type="match status" value="1"/>
</dbReference>
<dbReference type="EMBL" id="ML119052">
    <property type="protein sequence ID" value="ROT41391.1"/>
    <property type="molecule type" value="Genomic_DNA"/>
</dbReference>
<evidence type="ECO:0000256" key="1">
    <source>
        <dbReference type="PROSITE-ProRule" id="PRU01094"/>
    </source>
</evidence>
<keyword evidence="6" id="KW-1185">Reference proteome</keyword>
<dbReference type="RefSeq" id="XP_028469197.1">
    <property type="nucleotide sequence ID" value="XM_028613123.1"/>
</dbReference>
<feature type="region of interest" description="Disordered" evidence="2">
    <location>
        <begin position="86"/>
        <end position="106"/>
    </location>
</feature>
<dbReference type="PROSITE" id="PS51758">
    <property type="entry name" value="LETM1_RBD"/>
    <property type="match status" value="1"/>
</dbReference>
<keyword evidence="1" id="KW-0496">Mitochondrion</keyword>
<dbReference type="STRING" id="1314773.A0A3N2Q3P5"/>
<feature type="transmembrane region" description="Helical" evidence="3">
    <location>
        <begin position="129"/>
        <end position="152"/>
    </location>
</feature>
<reference evidence="5 6" key="1">
    <citation type="journal article" date="2018" name="Mol. Ecol.">
        <title>The obligate alkalophilic soda-lake fungus Sodiomyces alkalinus has shifted to a protein diet.</title>
        <authorList>
            <person name="Grum-Grzhimaylo A.A."/>
            <person name="Falkoski D.L."/>
            <person name="van den Heuvel J."/>
            <person name="Valero-Jimenez C.A."/>
            <person name="Min B."/>
            <person name="Choi I.G."/>
            <person name="Lipzen A."/>
            <person name="Daum C.G."/>
            <person name="Aanen D.K."/>
            <person name="Tsang A."/>
            <person name="Henrissat B."/>
            <person name="Bilanenko E.N."/>
            <person name="de Vries R.P."/>
            <person name="van Kan J.A.L."/>
            <person name="Grigoriev I.V."/>
            <person name="Debets A.J.M."/>
        </authorList>
    </citation>
    <scope>NUCLEOTIDE SEQUENCE [LARGE SCALE GENOMIC DNA]</scope>
    <source>
        <strain evidence="5 6">F11</strain>
    </source>
</reference>
<evidence type="ECO:0000313" key="5">
    <source>
        <dbReference type="EMBL" id="ROT41391.1"/>
    </source>
</evidence>
<keyword evidence="3" id="KW-0812">Transmembrane</keyword>
<evidence type="ECO:0000313" key="6">
    <source>
        <dbReference type="Proteomes" id="UP000272025"/>
    </source>
</evidence>
<keyword evidence="3" id="KW-1133">Transmembrane helix</keyword>
<proteinExistence type="predicted"/>
<evidence type="ECO:0000256" key="3">
    <source>
        <dbReference type="SAM" id="Phobius"/>
    </source>
</evidence>
<sequence length="326" mass="36507">MAWHSVTGPKGSADRTWYGNTSAQALNASINPPASTRPPHLLLPVRDPSASTIIHWINIGKAYVSFYKSGVKAVFANRRLLRDTLASKPESDRRPPPSWKPAHPPPPSYSRADWVLLWRVRHDLVRVPIFALVLLVCGEFTPLIVLAIDGIVPYSCRLPRQIGASMAAAEDRRRASFTRLEIDYPRGVLAEEENVGAARRAARQHVLRSLHLPGAMWDKLGFMPPGMWFIKGQLRMGFLEGDDNLLLQDGALSDLVHEELRIACAERGIGVIGRGDGELRELLGDWLRLTADEDAVAKRKRMTVLLTTRVENWPTTRDFSLPTWHL</sequence>
<dbReference type="AlphaFoldDB" id="A0A3N2Q3P5"/>
<dbReference type="GeneID" id="39581601"/>
<feature type="domain" description="Letm1 RBD" evidence="4">
    <location>
        <begin position="142"/>
        <end position="326"/>
    </location>
</feature>
<gene>
    <name evidence="5" type="ORF">SODALDRAFT_343356</name>
</gene>
<feature type="compositionally biased region" description="Pro residues" evidence="2">
    <location>
        <begin position="96"/>
        <end position="106"/>
    </location>
</feature>
<evidence type="ECO:0000256" key="2">
    <source>
        <dbReference type="SAM" id="MobiDB-lite"/>
    </source>
</evidence>
<dbReference type="Proteomes" id="UP000272025">
    <property type="component" value="Unassembled WGS sequence"/>
</dbReference>
<protein>
    <recommendedName>
        <fullName evidence="4">Letm1 RBD domain-containing protein</fullName>
    </recommendedName>
</protein>
<organism evidence="5 6">
    <name type="scientific">Sodiomyces alkalinus (strain CBS 110278 / VKM F-3762 / F11)</name>
    <name type="common">Alkaliphilic filamentous fungus</name>
    <dbReference type="NCBI Taxonomy" id="1314773"/>
    <lineage>
        <taxon>Eukaryota</taxon>
        <taxon>Fungi</taxon>
        <taxon>Dikarya</taxon>
        <taxon>Ascomycota</taxon>
        <taxon>Pezizomycotina</taxon>
        <taxon>Sordariomycetes</taxon>
        <taxon>Hypocreomycetidae</taxon>
        <taxon>Glomerellales</taxon>
        <taxon>Plectosphaerellaceae</taxon>
        <taxon>Sodiomyces</taxon>
    </lineage>
</organism>
<evidence type="ECO:0000259" key="4">
    <source>
        <dbReference type="PROSITE" id="PS51758"/>
    </source>
</evidence>
<name>A0A3N2Q3P5_SODAK</name>
<dbReference type="OrthoDB" id="73691at2759"/>
<dbReference type="GO" id="GO:0043022">
    <property type="term" value="F:ribosome binding"/>
    <property type="evidence" value="ECO:0007669"/>
    <property type="project" value="InterPro"/>
</dbReference>
<accession>A0A3N2Q3P5</accession>
<dbReference type="InterPro" id="IPR033122">
    <property type="entry name" value="LETM1-like_RBD"/>
</dbReference>